<evidence type="ECO:0008006" key="3">
    <source>
        <dbReference type="Google" id="ProtNLM"/>
    </source>
</evidence>
<dbReference type="EMBL" id="QGKM01000083">
    <property type="protein sequence ID" value="PWQ92593.1"/>
    <property type="molecule type" value="Genomic_DNA"/>
</dbReference>
<dbReference type="Pfam" id="PF07394">
    <property type="entry name" value="DUF1501"/>
    <property type="match status" value="1"/>
</dbReference>
<organism evidence="1 2">
    <name type="scientific">Leucothrix pacifica</name>
    <dbReference type="NCBI Taxonomy" id="1247513"/>
    <lineage>
        <taxon>Bacteria</taxon>
        <taxon>Pseudomonadati</taxon>
        <taxon>Pseudomonadota</taxon>
        <taxon>Gammaproteobacteria</taxon>
        <taxon>Thiotrichales</taxon>
        <taxon>Thiotrichaceae</taxon>
        <taxon>Leucothrix</taxon>
    </lineage>
</organism>
<keyword evidence="2" id="KW-1185">Reference proteome</keyword>
<proteinExistence type="predicted"/>
<gene>
    <name evidence="1" type="ORF">DKW60_20490</name>
</gene>
<name>A0A317C5F8_9GAMM</name>
<dbReference type="AlphaFoldDB" id="A0A317C5F8"/>
<dbReference type="InterPro" id="IPR010869">
    <property type="entry name" value="DUF1501"/>
</dbReference>
<dbReference type="PANTHER" id="PTHR43737">
    <property type="entry name" value="BLL7424 PROTEIN"/>
    <property type="match status" value="1"/>
</dbReference>
<accession>A0A317C5F8</accession>
<reference evidence="1 2" key="1">
    <citation type="submission" date="2018-05" db="EMBL/GenBank/DDBJ databases">
        <title>Leucothrix arctica sp. nov., isolated from Arctic seawater.</title>
        <authorList>
            <person name="Choi A."/>
            <person name="Baek K."/>
        </authorList>
    </citation>
    <scope>NUCLEOTIDE SEQUENCE [LARGE SCALE GENOMIC DNA]</scope>
    <source>
        <strain evidence="1 2">JCM 18388</strain>
    </source>
</reference>
<evidence type="ECO:0000313" key="1">
    <source>
        <dbReference type="EMBL" id="PWQ92593.1"/>
    </source>
</evidence>
<protein>
    <recommendedName>
        <fullName evidence="3">DUF1501 domain-containing protein</fullName>
    </recommendedName>
</protein>
<comment type="caution">
    <text evidence="1">The sequence shown here is derived from an EMBL/GenBank/DDBJ whole genome shotgun (WGS) entry which is preliminary data.</text>
</comment>
<dbReference type="Proteomes" id="UP000245539">
    <property type="component" value="Unassembled WGS sequence"/>
</dbReference>
<evidence type="ECO:0000313" key="2">
    <source>
        <dbReference type="Proteomes" id="UP000245539"/>
    </source>
</evidence>
<sequence length="514" mass="55099">MREATAAAPAFGDYKALVCVFLYGGNDSFNMLIPTGVDSRTGYAAYAAGRSELSIANNPLTLPSGNLGFGAANPYYSNGLSGEAYLKGHYPLAESNGFELGVNGVMPELARLIQNNKASVLANIGNLVEPVSKSQINDESANLPLFLFAHNHQQRALQTGQGDNLDDIGWAGKIADNWAGINNGSPLGLNISYAGNDRMLIGRDTSPIVASSGDLPEIYDMKKGAYESHDDRRALFKALAGVSNNSPTGYISFDASRTHQNTDPFERLFSSASTKSQNVFDLLSTASSEHSLTYSSTDSYGNELFSVPSAADLGFSAVLKGSFIKQMESVAKMIDMGVKDTFRSGSYNRQIFMVSLGSFDTHSDQASQHPLLLRELSLGISKFQTAMEELGHSKKVTSFTMSDFGRTLGNNGDGTDHAWGAHHLVMGGDGTASAGALKGGQMIGSLPDVRIEGDDDYSDKGRIIPTIAQDQLNATLCRWFGVDDALMPTLFPNLRNFEVVSEDVDSAYLESLFG</sequence>
<dbReference type="PANTHER" id="PTHR43737:SF1">
    <property type="entry name" value="DUF1501 DOMAIN-CONTAINING PROTEIN"/>
    <property type="match status" value="1"/>
</dbReference>